<dbReference type="InterPro" id="IPR036397">
    <property type="entry name" value="RNaseH_sf"/>
</dbReference>
<feature type="domain" description="Integrase catalytic" evidence="1">
    <location>
        <begin position="354"/>
        <end position="500"/>
    </location>
</feature>
<dbReference type="EnsemblMetazoa" id="CJA16534.1">
    <property type="protein sequence ID" value="CJA16534.1"/>
    <property type="gene ID" value="WBGene00135739"/>
</dbReference>
<dbReference type="Gene3D" id="1.10.340.70">
    <property type="match status" value="1"/>
</dbReference>
<reference evidence="2" key="2">
    <citation type="submission" date="2022-06" db="UniProtKB">
        <authorList>
            <consortium name="EnsemblMetazoa"/>
        </authorList>
    </citation>
    <scope>IDENTIFICATION</scope>
    <source>
        <strain evidence="2">DF5081</strain>
    </source>
</reference>
<dbReference type="GO" id="GO:0015074">
    <property type="term" value="P:DNA integration"/>
    <property type="evidence" value="ECO:0007669"/>
    <property type="project" value="InterPro"/>
</dbReference>
<protein>
    <submittedName>
        <fullName evidence="2">Integrase catalytic domain-containing protein</fullName>
    </submittedName>
</protein>
<dbReference type="InterPro" id="IPR012337">
    <property type="entry name" value="RNaseH-like_sf"/>
</dbReference>
<organism evidence="2 3">
    <name type="scientific">Caenorhabditis japonica</name>
    <dbReference type="NCBI Taxonomy" id="281687"/>
    <lineage>
        <taxon>Eukaryota</taxon>
        <taxon>Metazoa</taxon>
        <taxon>Ecdysozoa</taxon>
        <taxon>Nematoda</taxon>
        <taxon>Chromadorea</taxon>
        <taxon>Rhabditida</taxon>
        <taxon>Rhabditina</taxon>
        <taxon>Rhabditomorpha</taxon>
        <taxon>Rhabditoidea</taxon>
        <taxon>Rhabditidae</taxon>
        <taxon>Peloderinae</taxon>
        <taxon>Caenorhabditis</taxon>
    </lineage>
</organism>
<dbReference type="PANTHER" id="PTHR47331">
    <property type="entry name" value="PHD-TYPE DOMAIN-CONTAINING PROTEIN"/>
    <property type="match status" value="1"/>
</dbReference>
<dbReference type="Gene3D" id="3.30.420.10">
    <property type="entry name" value="Ribonuclease H-like superfamily/Ribonuclease H"/>
    <property type="match status" value="1"/>
</dbReference>
<dbReference type="InterPro" id="IPR001584">
    <property type="entry name" value="Integrase_cat-core"/>
</dbReference>
<name>A0A8R1E1Y3_CAEJA</name>
<dbReference type="AlphaFoldDB" id="A0A8R1E1Y3"/>
<evidence type="ECO:0000259" key="1">
    <source>
        <dbReference type="PROSITE" id="PS50994"/>
    </source>
</evidence>
<dbReference type="PROSITE" id="PS50994">
    <property type="entry name" value="INTEGRASE"/>
    <property type="match status" value="1"/>
</dbReference>
<dbReference type="SUPFAM" id="SSF53098">
    <property type="entry name" value="Ribonuclease H-like"/>
    <property type="match status" value="1"/>
</dbReference>
<dbReference type="Pfam" id="PF17921">
    <property type="entry name" value="Integrase_H2C2"/>
    <property type="match status" value="1"/>
</dbReference>
<keyword evidence="3" id="KW-1185">Reference proteome</keyword>
<dbReference type="InterPro" id="IPR041588">
    <property type="entry name" value="Integrase_H2C2"/>
</dbReference>
<reference evidence="3" key="1">
    <citation type="submission" date="2010-08" db="EMBL/GenBank/DDBJ databases">
        <authorList>
            <consortium name="Caenorhabditis japonica Sequencing Consortium"/>
            <person name="Wilson R.K."/>
        </authorList>
    </citation>
    <scope>NUCLEOTIDE SEQUENCE [LARGE SCALE GENOMIC DNA]</scope>
    <source>
        <strain evidence="3">DF5081</strain>
    </source>
</reference>
<sequence length="500" mass="57367">MELLGALIATNSALTLVEELQIPIDSIAFFCDNTAVLHWIIHKKPTDKWVSNRINTIANTVTPLNEQHLHPSFRYVPTDQNPADIGTRGSTLTALINNDLWQQGPDFLEKPETEWPKMLDSSPENEREIHCYTLNIELTKFPIHQGNSHIQPEQEYESIVPYNNTFSLGKLVTVMQKVMKFAQNLLIKRNTRYQNTPYLWQSKRMKEFAMATINKNEVEKRVISLQYIIQDHYLDAEKRLHPNPTIPPNISQDEHGIYHYKNSYVNKNKKNMPKSLIYIIHKHPLARLIALDSHKSLLHQGRKDMASDIQQKYWIKRITTLTRSVRKSCVTCKRQHGKPYKYPFATALPTVRTQSCRPFQHVGIDYFGPIGYKTETGNSGKLWTMLTTCLITRAVHLEVVPDNTTSSFLLAMRRLVGRRGSPRTIISDNAPAFTLGYAMINADITTMVNSSQTLTAYLASNEIEIRQITPFAPWQGGVYERIVAIVKNMFYKTIGTVSRI</sequence>
<dbReference type="Proteomes" id="UP000005237">
    <property type="component" value="Unassembled WGS sequence"/>
</dbReference>
<dbReference type="GO" id="GO:0003676">
    <property type="term" value="F:nucleic acid binding"/>
    <property type="evidence" value="ECO:0007669"/>
    <property type="project" value="InterPro"/>
</dbReference>
<proteinExistence type="predicted"/>
<evidence type="ECO:0000313" key="2">
    <source>
        <dbReference type="EnsemblMetazoa" id="CJA16534.1"/>
    </source>
</evidence>
<accession>A0A8R1E1Y3</accession>
<evidence type="ECO:0000313" key="3">
    <source>
        <dbReference type="Proteomes" id="UP000005237"/>
    </source>
</evidence>